<evidence type="ECO:0000256" key="2">
    <source>
        <dbReference type="ARBA" id="ARBA00022723"/>
    </source>
</evidence>
<keyword evidence="4" id="KW-0223">Dioxygenase</keyword>
<evidence type="ECO:0000256" key="4">
    <source>
        <dbReference type="ARBA" id="ARBA00022964"/>
    </source>
</evidence>
<dbReference type="PANTHER" id="PTHR10869">
    <property type="entry name" value="PROLYL 4-HYDROXYLASE ALPHA SUBUNIT"/>
    <property type="match status" value="1"/>
</dbReference>
<organism evidence="8 9">
    <name type="scientific">Sphingobium cloacae</name>
    <dbReference type="NCBI Taxonomy" id="120107"/>
    <lineage>
        <taxon>Bacteria</taxon>
        <taxon>Pseudomonadati</taxon>
        <taxon>Pseudomonadota</taxon>
        <taxon>Alphaproteobacteria</taxon>
        <taxon>Sphingomonadales</taxon>
        <taxon>Sphingomonadaceae</taxon>
        <taxon>Sphingobium</taxon>
    </lineage>
</organism>
<dbReference type="InterPro" id="IPR005123">
    <property type="entry name" value="Oxoglu/Fe-dep_dioxygenase_dom"/>
</dbReference>
<dbReference type="PANTHER" id="PTHR10869:SF246">
    <property type="entry name" value="TRANSMEMBRANE PROLYL 4-HYDROXYLASE"/>
    <property type="match status" value="1"/>
</dbReference>
<evidence type="ECO:0000256" key="3">
    <source>
        <dbReference type="ARBA" id="ARBA00022896"/>
    </source>
</evidence>
<keyword evidence="9" id="KW-1185">Reference proteome</keyword>
<sequence length="217" mass="24205">MSDRQIPFAVDADPAWIARHPGIQRVPSRELTLFIARDFLTPEECEGLVELIDSSRRPSTIADANGDRYFRTSETCELDGADPLVATVEARLAAFAGIDPAHGEPIQGQRYAVGQEFKAHTDYFDPKGTDFQEYCAMTGNRTWTLMIYLNKPQAGGATRFIKIGKTVQPETGKLLAWNNRTGPGAYNPASLHHGMKVRAGVKHVITKWYRERPWMAA</sequence>
<keyword evidence="2" id="KW-0479">Metal-binding</keyword>
<dbReference type="PROSITE" id="PS51471">
    <property type="entry name" value="FE2OG_OXY"/>
    <property type="match status" value="1"/>
</dbReference>
<evidence type="ECO:0000259" key="7">
    <source>
        <dbReference type="PROSITE" id="PS51471"/>
    </source>
</evidence>
<keyword evidence="3" id="KW-0847">Vitamin C</keyword>
<evidence type="ECO:0000313" key="9">
    <source>
        <dbReference type="Proteomes" id="UP000218272"/>
    </source>
</evidence>
<evidence type="ECO:0000256" key="5">
    <source>
        <dbReference type="ARBA" id="ARBA00023002"/>
    </source>
</evidence>
<dbReference type="AlphaFoldDB" id="A0A1E1F0P5"/>
<dbReference type="KEGG" id="sclo:SCLO_1009920"/>
<keyword evidence="5" id="KW-0560">Oxidoreductase</keyword>
<dbReference type="RefSeq" id="WP_231923358.1">
    <property type="nucleotide sequence ID" value="NZ_AP017655.1"/>
</dbReference>
<comment type="cofactor">
    <cofactor evidence="1">
        <name>L-ascorbate</name>
        <dbReference type="ChEBI" id="CHEBI:38290"/>
    </cofactor>
</comment>
<dbReference type="Gene3D" id="2.60.120.620">
    <property type="entry name" value="q2cbj1_9rhob like domain"/>
    <property type="match status" value="1"/>
</dbReference>
<dbReference type="Proteomes" id="UP000218272">
    <property type="component" value="Chromosome SCLO_1"/>
</dbReference>
<dbReference type="EMBL" id="AP017655">
    <property type="protein sequence ID" value="BAV64032.1"/>
    <property type="molecule type" value="Genomic_DNA"/>
</dbReference>
<reference evidence="8 9" key="1">
    <citation type="submission" date="2016-10" db="EMBL/GenBank/DDBJ databases">
        <title>Complete Genome Sequence of the Nonylphenol-Degrading Bacterium Sphingobium cloacae JCM 10874T.</title>
        <authorList>
            <person name="Ootsuka M."/>
            <person name="Nishizawa T."/>
            <person name="Ohta H."/>
        </authorList>
    </citation>
    <scope>NUCLEOTIDE SEQUENCE [LARGE SCALE GENOMIC DNA]</scope>
    <source>
        <strain evidence="8 9">JCM 10874</strain>
    </source>
</reference>
<keyword evidence="6" id="KW-0408">Iron</keyword>
<dbReference type="GO" id="GO:0031418">
    <property type="term" value="F:L-ascorbic acid binding"/>
    <property type="evidence" value="ECO:0007669"/>
    <property type="project" value="UniProtKB-KW"/>
</dbReference>
<name>A0A1E1F0P5_9SPHN</name>
<evidence type="ECO:0000256" key="6">
    <source>
        <dbReference type="ARBA" id="ARBA00023004"/>
    </source>
</evidence>
<dbReference type="GO" id="GO:0004656">
    <property type="term" value="F:procollagen-proline 4-dioxygenase activity"/>
    <property type="evidence" value="ECO:0007669"/>
    <property type="project" value="TreeGrafter"/>
</dbReference>
<dbReference type="InterPro" id="IPR045054">
    <property type="entry name" value="P4HA-like"/>
</dbReference>
<accession>A0A1E1F0P5</accession>
<dbReference type="SMART" id="SM00702">
    <property type="entry name" value="P4Hc"/>
    <property type="match status" value="1"/>
</dbReference>
<dbReference type="InterPro" id="IPR006620">
    <property type="entry name" value="Pro_4_hyd_alph"/>
</dbReference>
<dbReference type="Pfam" id="PF13640">
    <property type="entry name" value="2OG-FeII_Oxy_3"/>
    <property type="match status" value="1"/>
</dbReference>
<dbReference type="GO" id="GO:0005506">
    <property type="term" value="F:iron ion binding"/>
    <property type="evidence" value="ECO:0007669"/>
    <property type="project" value="InterPro"/>
</dbReference>
<feature type="domain" description="Fe2OG dioxygenase" evidence="7">
    <location>
        <begin position="102"/>
        <end position="211"/>
    </location>
</feature>
<evidence type="ECO:0000256" key="1">
    <source>
        <dbReference type="ARBA" id="ARBA00001961"/>
    </source>
</evidence>
<protein>
    <submittedName>
        <fullName evidence="8">Oxygenase</fullName>
    </submittedName>
</protein>
<proteinExistence type="predicted"/>
<dbReference type="InterPro" id="IPR044862">
    <property type="entry name" value="Pro_4_hyd_alph_FE2OG_OXY"/>
</dbReference>
<gene>
    <name evidence="8" type="ORF">SCLO_1009920</name>
</gene>
<evidence type="ECO:0000313" key="8">
    <source>
        <dbReference type="EMBL" id="BAV64032.1"/>
    </source>
</evidence>